<keyword evidence="2" id="KW-1185">Reference proteome</keyword>
<organism evidence="1 2">
    <name type="scientific">Burkholderia phage KS14</name>
    <dbReference type="NCBI Taxonomy" id="910475"/>
    <lineage>
        <taxon>Viruses</taxon>
        <taxon>Duplodnaviria</taxon>
        <taxon>Heunggongvirae</taxon>
        <taxon>Uroviricota</taxon>
        <taxon>Caudoviricetes</taxon>
        <taxon>Peduoviridae</taxon>
        <taxon>Kisquattuordecimvirus</taxon>
        <taxon>Kisquattuordecimvirus KS14</taxon>
    </lineage>
</organism>
<dbReference type="Proteomes" id="UP000007026">
    <property type="component" value="Segment"/>
</dbReference>
<dbReference type="KEGG" id="vg:10324387"/>
<gene>
    <name evidence="1" type="primary">38</name>
</gene>
<dbReference type="GeneID" id="10324387"/>
<accession>E5FFJ1</accession>
<reference evidence="1 2" key="1">
    <citation type="journal article" date="2010" name="BMC Genomics">
        <title>Genomic analysis and relatedness of P2-like phages of the Burkholderia cepacia complex.</title>
        <authorList>
            <person name="Lynch K.H."/>
            <person name="Stothard P."/>
            <person name="Dennis J.J."/>
        </authorList>
    </citation>
    <scope>NUCLEOTIDE SEQUENCE [LARGE SCALE GENOMIC DNA]</scope>
</reference>
<evidence type="ECO:0000313" key="1">
    <source>
        <dbReference type="EMBL" id="ADP02383.1"/>
    </source>
</evidence>
<sequence length="58" mass="6224">MRAYGATLDDQTHIQTNEGRARWRGRGALPSAAHDQLGEPHATLSQTYRAANACGAMA</sequence>
<dbReference type="EMBL" id="HM461982">
    <property type="protein sequence ID" value="ADP02383.1"/>
    <property type="molecule type" value="Genomic_DNA"/>
</dbReference>
<protein>
    <submittedName>
        <fullName evidence="1">Gp38</fullName>
    </submittedName>
</protein>
<evidence type="ECO:0000313" key="2">
    <source>
        <dbReference type="Proteomes" id="UP000007026"/>
    </source>
</evidence>
<name>E5FFJ1_9CAUD</name>
<proteinExistence type="predicted"/>
<dbReference type="RefSeq" id="YP_004306882.1">
    <property type="nucleotide sequence ID" value="NC_015273.1"/>
</dbReference>